<dbReference type="Pfam" id="PF14312">
    <property type="entry name" value="FG-GAP_2"/>
    <property type="match status" value="7"/>
</dbReference>
<dbReference type="RefSeq" id="WP_216713907.1">
    <property type="nucleotide sequence ID" value="NZ_JACVEL010000004.1"/>
</dbReference>
<evidence type="ECO:0000256" key="3">
    <source>
        <dbReference type="ARBA" id="ARBA00023180"/>
    </source>
</evidence>
<dbReference type="InterPro" id="IPR013517">
    <property type="entry name" value="FG-GAP"/>
</dbReference>
<organism evidence="5 6">
    <name type="scientific">Taishania pollutisoli</name>
    <dbReference type="NCBI Taxonomy" id="2766479"/>
    <lineage>
        <taxon>Bacteria</taxon>
        <taxon>Pseudomonadati</taxon>
        <taxon>Bacteroidota</taxon>
        <taxon>Flavobacteriia</taxon>
        <taxon>Flavobacteriales</taxon>
        <taxon>Crocinitomicaceae</taxon>
        <taxon>Taishania</taxon>
    </lineage>
</organism>
<dbReference type="PANTHER" id="PTHR36220">
    <property type="entry name" value="UNNAMED PRODUCT"/>
    <property type="match status" value="1"/>
</dbReference>
<dbReference type="EMBL" id="JACVEL010000004">
    <property type="protein sequence ID" value="MBC9812264.1"/>
    <property type="molecule type" value="Genomic_DNA"/>
</dbReference>
<keyword evidence="3" id="KW-0325">Glycoprotein</keyword>
<evidence type="ECO:0000256" key="2">
    <source>
        <dbReference type="ARBA" id="ARBA00022737"/>
    </source>
</evidence>
<dbReference type="InterPro" id="IPR011043">
    <property type="entry name" value="Gal_Oxase/kelch_b-propeller"/>
</dbReference>
<proteinExistence type="predicted"/>
<evidence type="ECO:0000313" key="5">
    <source>
        <dbReference type="EMBL" id="MBC9812264.1"/>
    </source>
</evidence>
<dbReference type="InterPro" id="IPR028994">
    <property type="entry name" value="Integrin_alpha_N"/>
</dbReference>
<keyword evidence="2" id="KW-0677">Repeat</keyword>
<reference evidence="5" key="1">
    <citation type="submission" date="2020-09" db="EMBL/GenBank/DDBJ databases">
        <title>Taishania pollutisoli gen. nov., sp. nov., Isolated from Tetrabromobisphenol A-Contaminated Soil.</title>
        <authorList>
            <person name="Chen Q."/>
        </authorList>
    </citation>
    <scope>NUCLEOTIDE SEQUENCE</scope>
    <source>
        <strain evidence="5">CZZ-1</strain>
    </source>
</reference>
<keyword evidence="1" id="KW-0732">Signal</keyword>
<dbReference type="SMART" id="SM00191">
    <property type="entry name" value="Int_alpha"/>
    <property type="match status" value="7"/>
</dbReference>
<dbReference type="InterPro" id="IPR013519">
    <property type="entry name" value="Int_alpha_beta-p"/>
</dbReference>
<dbReference type="Pfam" id="PF18962">
    <property type="entry name" value="Por_Secre_tail"/>
    <property type="match status" value="1"/>
</dbReference>
<accession>A0A8J6TT35</accession>
<keyword evidence="6" id="KW-1185">Reference proteome</keyword>
<protein>
    <submittedName>
        <fullName evidence="5">T9SS type A sorting domain-containing protein</fullName>
    </submittedName>
</protein>
<dbReference type="Proteomes" id="UP000652681">
    <property type="component" value="Unassembled WGS sequence"/>
</dbReference>
<dbReference type="InterPro" id="IPR026444">
    <property type="entry name" value="Secre_tail"/>
</dbReference>
<dbReference type="SUPFAM" id="SSF50965">
    <property type="entry name" value="Galactose oxidase, central domain"/>
    <property type="match status" value="1"/>
</dbReference>
<evidence type="ECO:0000313" key="6">
    <source>
        <dbReference type="Proteomes" id="UP000652681"/>
    </source>
</evidence>
<evidence type="ECO:0000259" key="4">
    <source>
        <dbReference type="Pfam" id="PF18962"/>
    </source>
</evidence>
<feature type="domain" description="Secretion system C-terminal sorting" evidence="4">
    <location>
        <begin position="543"/>
        <end position="606"/>
    </location>
</feature>
<evidence type="ECO:0000256" key="1">
    <source>
        <dbReference type="ARBA" id="ARBA00022729"/>
    </source>
</evidence>
<dbReference type="PANTHER" id="PTHR36220:SF1">
    <property type="entry name" value="GAMMA TUBULIN COMPLEX COMPONENT C-TERMINAL DOMAIN-CONTAINING PROTEIN"/>
    <property type="match status" value="1"/>
</dbReference>
<name>A0A8J6TT35_9FLAO</name>
<dbReference type="Gene3D" id="2.130.10.130">
    <property type="entry name" value="Integrin alpha, N-terminal"/>
    <property type="match status" value="3"/>
</dbReference>
<dbReference type="NCBIfam" id="TIGR04183">
    <property type="entry name" value="Por_Secre_tail"/>
    <property type="match status" value="1"/>
</dbReference>
<dbReference type="SUPFAM" id="SSF69318">
    <property type="entry name" value="Integrin alpha N-terminal domain"/>
    <property type="match status" value="1"/>
</dbReference>
<comment type="caution">
    <text evidence="5">The sequence shown here is derived from an EMBL/GenBank/DDBJ whole genome shotgun (WGS) entry which is preliminary data.</text>
</comment>
<dbReference type="AlphaFoldDB" id="A0A8J6TT35"/>
<sequence length="614" mass="65752">MKKWELHRKFKAIVLNSKFTFFTGVFCLTTSIHAQNWEQLVKLTAGDRAAMSRFGHSVDISGDYAVVGAPFSGNDENGGNFLDQAGAAYILHNNSGTWSVVQKIVASDRAQYDFFGGSVAIDDDYIVVGANMESHDETGGNLQNRAGSAYIFRNNGGTWSQVQKIVASDRAADDFFGYSVSIDDDYILVGAYGEDHNVAGVSMMSKSGSAYIFKNNSGTWSQVQKIVASDRAADDQFGYAVSISKDKLIVGAYTEDHDVTGGNALQGAGSAYIFVDNAGTWTEQQKIVASDRGFDDNFGYSVAINNTTVVVGAFKESEDATGGNTMQNSGSAYVFDYQSGTWSQTQKIVASDRDAMDYFGASVDLSDNYIVVGAYSETEDEQGQDSLFMAGSAYIFKNESGVWQQEQKIVAADRTADDYYGFDVAITNTFVLVGAARDSENATGGSPLNQAGSVYLYRIACTTDNTVSVSGGTITANLAGATYQWIDCNSNTPVAGETSQSFTPTITGDYAVEVTANGCTTTSVCTAISVVGLDGLEQNGLSIYPNPNNGMFTITSESGLENTVIEVYSIVGTVVYTNAAITGNSLTIDLQNERSGVYFVKVNDRSVIKLVKNN</sequence>
<gene>
    <name evidence="5" type="ORF">H9Y05_07195</name>
</gene>